<proteinExistence type="predicted"/>
<feature type="transmembrane region" description="Helical" evidence="1">
    <location>
        <begin position="152"/>
        <end position="178"/>
    </location>
</feature>
<gene>
    <name evidence="2" type="ORF">WMW72_04835</name>
</gene>
<comment type="caution">
    <text evidence="2">The sequence shown here is derived from an EMBL/GenBank/DDBJ whole genome shotgun (WGS) entry which is preliminary data.</text>
</comment>
<keyword evidence="1" id="KW-0812">Transmembrane</keyword>
<keyword evidence="1" id="KW-1133">Transmembrane helix</keyword>
<dbReference type="PANTHER" id="PTHR37305">
    <property type="entry name" value="INTEGRAL MEMBRANE PROTEIN-RELATED"/>
    <property type="match status" value="1"/>
</dbReference>
<keyword evidence="1" id="KW-0472">Membrane</keyword>
<dbReference type="Proteomes" id="UP001469365">
    <property type="component" value="Unassembled WGS sequence"/>
</dbReference>
<dbReference type="PANTHER" id="PTHR37305:SF1">
    <property type="entry name" value="MEMBRANE PROTEIN"/>
    <property type="match status" value="1"/>
</dbReference>
<feature type="transmembrane region" description="Helical" evidence="1">
    <location>
        <begin position="104"/>
        <end position="132"/>
    </location>
</feature>
<evidence type="ECO:0000256" key="1">
    <source>
        <dbReference type="SAM" id="Phobius"/>
    </source>
</evidence>
<dbReference type="EMBL" id="JBBPCC010000002">
    <property type="protein sequence ID" value="MEK8127234.1"/>
    <property type="molecule type" value="Genomic_DNA"/>
</dbReference>
<evidence type="ECO:0000313" key="2">
    <source>
        <dbReference type="EMBL" id="MEK8127234.1"/>
    </source>
</evidence>
<protein>
    <submittedName>
        <fullName evidence="2">ABC transporter permease</fullName>
    </submittedName>
</protein>
<organism evidence="2 3">
    <name type="scientific">Paenibacillus filicis</name>
    <dbReference type="NCBI Taxonomy" id="669464"/>
    <lineage>
        <taxon>Bacteria</taxon>
        <taxon>Bacillati</taxon>
        <taxon>Bacillota</taxon>
        <taxon>Bacilli</taxon>
        <taxon>Bacillales</taxon>
        <taxon>Paenibacillaceae</taxon>
        <taxon>Paenibacillus</taxon>
    </lineage>
</organism>
<evidence type="ECO:0000313" key="3">
    <source>
        <dbReference type="Proteomes" id="UP001469365"/>
    </source>
</evidence>
<dbReference type="Pfam" id="PF12730">
    <property type="entry name" value="ABC2_membrane_4"/>
    <property type="match status" value="1"/>
</dbReference>
<feature type="transmembrane region" description="Helical" evidence="1">
    <location>
        <begin position="226"/>
        <end position="248"/>
    </location>
</feature>
<reference evidence="2 3" key="1">
    <citation type="submission" date="2024-04" db="EMBL/GenBank/DDBJ databases">
        <title>draft genome sequnece of Paenibacillus filicis.</title>
        <authorList>
            <person name="Kim D.-U."/>
        </authorList>
    </citation>
    <scope>NUCLEOTIDE SEQUENCE [LARGE SCALE GENOMIC DNA]</scope>
    <source>
        <strain evidence="2 3">KACC14197</strain>
    </source>
</reference>
<sequence length="254" mass="27929">MFIRLVHNELLKFHYRKLLYGFALFLIAAIGIIGLVNRFMLGWTDSTQSGAGFAHTCFSVLGLFIMVFSAALSAQTIADEFKEGTIKQLLIRPPGRSMILLSKYAAVIIVMLSLLIVTLLISAALGAILFRGHSDFSWLAVVKVYAYRIPEYLFFITLSLLTGTLVRSPVLAITLAIVTNFMGQTLTAALSKYSWSKLLIFGNLSLQSYDSDPLIRGLGTTPFTGILPSAAIILIYMALLLYTAAAVFRKTDIN</sequence>
<feature type="transmembrane region" description="Helical" evidence="1">
    <location>
        <begin position="53"/>
        <end position="72"/>
    </location>
</feature>
<keyword evidence="3" id="KW-1185">Reference proteome</keyword>
<accession>A0ABU9DED6</accession>
<feature type="transmembrane region" description="Helical" evidence="1">
    <location>
        <begin position="20"/>
        <end position="41"/>
    </location>
</feature>
<dbReference type="RefSeq" id="WP_341414288.1">
    <property type="nucleotide sequence ID" value="NZ_JBBPCC010000002.1"/>
</dbReference>
<name>A0ABU9DED6_9BACL</name>